<dbReference type="Proteomes" id="UP000593567">
    <property type="component" value="Unassembled WGS sequence"/>
</dbReference>
<dbReference type="InterPro" id="IPR001024">
    <property type="entry name" value="PLAT/LH2_dom"/>
</dbReference>
<keyword evidence="9" id="KW-1185">Reference proteome</keyword>
<sequence length="74" mass="8081">MSHTAVATVTVTVSMVLHGEIGMSETRELVGPEDCQVFQTNSRDTFLLTLPASIGPIWKVQLWHDNKGVARDGT</sequence>
<evidence type="ECO:0000256" key="1">
    <source>
        <dbReference type="ARBA" id="ARBA00004370"/>
    </source>
</evidence>
<dbReference type="GO" id="GO:0006816">
    <property type="term" value="P:calcium ion transport"/>
    <property type="evidence" value="ECO:0007669"/>
    <property type="project" value="TreeGrafter"/>
</dbReference>
<keyword evidence="2" id="KW-0812">Transmembrane</keyword>
<dbReference type="PROSITE" id="PS50095">
    <property type="entry name" value="PLAT"/>
    <property type="match status" value="1"/>
</dbReference>
<reference evidence="8" key="1">
    <citation type="submission" date="2020-06" db="EMBL/GenBank/DDBJ databases">
        <title>Draft genome of Bugula neritina, a colonial animal packing powerful symbionts and potential medicines.</title>
        <authorList>
            <person name="Rayko M."/>
        </authorList>
    </citation>
    <scope>NUCLEOTIDE SEQUENCE [LARGE SCALE GENOMIC DNA]</scope>
    <source>
        <strain evidence="8">Kwan_BN1</strain>
    </source>
</reference>
<dbReference type="InterPro" id="IPR036392">
    <property type="entry name" value="PLAT/LH2_dom_sf"/>
</dbReference>
<protein>
    <submittedName>
        <fullName evidence="8">PKD1L1</fullName>
    </submittedName>
</protein>
<dbReference type="Pfam" id="PF01477">
    <property type="entry name" value="PLAT"/>
    <property type="match status" value="1"/>
</dbReference>
<dbReference type="EMBL" id="VXIV02000849">
    <property type="protein sequence ID" value="KAF6035657.1"/>
    <property type="molecule type" value="Genomic_DNA"/>
</dbReference>
<gene>
    <name evidence="8" type="ORF">EB796_006052</name>
</gene>
<name>A0A7J7KBK3_BUGNE</name>
<dbReference type="OrthoDB" id="10044145at2759"/>
<keyword evidence="3" id="KW-0677">Repeat</keyword>
<dbReference type="GO" id="GO:0005886">
    <property type="term" value="C:plasma membrane"/>
    <property type="evidence" value="ECO:0007669"/>
    <property type="project" value="TreeGrafter"/>
</dbReference>
<evidence type="ECO:0000313" key="9">
    <source>
        <dbReference type="Proteomes" id="UP000593567"/>
    </source>
</evidence>
<comment type="caution">
    <text evidence="8">The sequence shown here is derived from an EMBL/GenBank/DDBJ whole genome shotgun (WGS) entry which is preliminary data.</text>
</comment>
<dbReference type="SUPFAM" id="SSF49723">
    <property type="entry name" value="Lipase/lipooxygenase domain (PLAT/LH2 domain)"/>
    <property type="match status" value="1"/>
</dbReference>
<evidence type="ECO:0000256" key="3">
    <source>
        <dbReference type="ARBA" id="ARBA00022737"/>
    </source>
</evidence>
<evidence type="ECO:0000259" key="7">
    <source>
        <dbReference type="PROSITE" id="PS50095"/>
    </source>
</evidence>
<dbReference type="PANTHER" id="PTHR46730:SF1">
    <property type="entry name" value="PLAT DOMAIN-CONTAINING PROTEIN"/>
    <property type="match status" value="1"/>
</dbReference>
<feature type="domain" description="PLAT" evidence="7">
    <location>
        <begin position="1"/>
        <end position="74"/>
    </location>
</feature>
<keyword evidence="5" id="KW-0472">Membrane</keyword>
<accession>A0A7J7KBK3</accession>
<keyword evidence="4" id="KW-1133">Transmembrane helix</keyword>
<dbReference type="AlphaFoldDB" id="A0A7J7KBK3"/>
<evidence type="ECO:0000256" key="4">
    <source>
        <dbReference type="ARBA" id="ARBA00022989"/>
    </source>
</evidence>
<dbReference type="PANTHER" id="PTHR46730">
    <property type="entry name" value="POLYCYSTIN-1"/>
    <property type="match status" value="1"/>
</dbReference>
<evidence type="ECO:0000256" key="6">
    <source>
        <dbReference type="PROSITE-ProRule" id="PRU00152"/>
    </source>
</evidence>
<proteinExistence type="predicted"/>
<comment type="caution">
    <text evidence="6">Lacks conserved residue(s) required for the propagation of feature annotation.</text>
</comment>
<dbReference type="Gene3D" id="2.60.60.20">
    <property type="entry name" value="PLAT/LH2 domain"/>
    <property type="match status" value="1"/>
</dbReference>
<comment type="subcellular location">
    <subcellularLocation>
        <location evidence="1">Membrane</location>
    </subcellularLocation>
</comment>
<dbReference type="GO" id="GO:0005261">
    <property type="term" value="F:monoatomic cation channel activity"/>
    <property type="evidence" value="ECO:0007669"/>
    <property type="project" value="TreeGrafter"/>
</dbReference>
<evidence type="ECO:0000256" key="2">
    <source>
        <dbReference type="ARBA" id="ARBA00022692"/>
    </source>
</evidence>
<organism evidence="8 9">
    <name type="scientific">Bugula neritina</name>
    <name type="common">Brown bryozoan</name>
    <name type="synonym">Sertularia neritina</name>
    <dbReference type="NCBI Taxonomy" id="10212"/>
    <lineage>
        <taxon>Eukaryota</taxon>
        <taxon>Metazoa</taxon>
        <taxon>Spiralia</taxon>
        <taxon>Lophotrochozoa</taxon>
        <taxon>Bryozoa</taxon>
        <taxon>Gymnolaemata</taxon>
        <taxon>Cheilostomatida</taxon>
        <taxon>Flustrina</taxon>
        <taxon>Buguloidea</taxon>
        <taxon>Bugulidae</taxon>
        <taxon>Bugula</taxon>
    </lineage>
</organism>
<evidence type="ECO:0000256" key="5">
    <source>
        <dbReference type="ARBA" id="ARBA00023136"/>
    </source>
</evidence>
<evidence type="ECO:0000313" key="8">
    <source>
        <dbReference type="EMBL" id="KAF6035657.1"/>
    </source>
</evidence>